<dbReference type="InterPro" id="IPR015217">
    <property type="entry name" value="Invasin_dom_3"/>
</dbReference>
<name>E1X616_HALMS</name>
<dbReference type="Pfam" id="PF10102">
    <property type="entry name" value="DUF2341"/>
    <property type="match status" value="1"/>
</dbReference>
<feature type="chain" id="PRO_5003154945" evidence="1">
    <location>
        <begin position="26"/>
        <end position="623"/>
    </location>
</feature>
<dbReference type="Gene3D" id="2.60.40.10">
    <property type="entry name" value="Immunoglobulins"/>
    <property type="match status" value="1"/>
</dbReference>
<keyword evidence="4" id="KW-0449">Lipoprotein</keyword>
<organism evidence="4 5">
    <name type="scientific">Halobacteriovorax marinus (strain ATCC BAA-682 / DSM 15412 / SJ)</name>
    <name type="common">Bacteriovorax marinus</name>
    <dbReference type="NCBI Taxonomy" id="862908"/>
    <lineage>
        <taxon>Bacteria</taxon>
        <taxon>Pseudomonadati</taxon>
        <taxon>Bdellovibrionota</taxon>
        <taxon>Bacteriovoracia</taxon>
        <taxon>Bacteriovoracales</taxon>
        <taxon>Halobacteriovoraceae</taxon>
        <taxon>Halobacteriovorax</taxon>
    </lineage>
</organism>
<dbReference type="HOGENOM" id="CLU_438547_0_0_7"/>
<evidence type="ECO:0000313" key="4">
    <source>
        <dbReference type="EMBL" id="CBW27360.1"/>
    </source>
</evidence>
<proteinExistence type="predicted"/>
<evidence type="ECO:0000259" key="3">
    <source>
        <dbReference type="Pfam" id="PF10102"/>
    </source>
</evidence>
<keyword evidence="1" id="KW-0732">Signal</keyword>
<dbReference type="SUPFAM" id="SSF49373">
    <property type="entry name" value="Invasin/intimin cell-adhesion fragments"/>
    <property type="match status" value="1"/>
</dbReference>
<protein>
    <submittedName>
        <fullName evidence="4">Lipoprotein</fullName>
    </submittedName>
</protein>
<dbReference type="OrthoDB" id="175881at2"/>
<dbReference type="EMBL" id="FQ312005">
    <property type="protein sequence ID" value="CBW27360.1"/>
    <property type="molecule type" value="Genomic_DNA"/>
</dbReference>
<dbReference type="AlphaFoldDB" id="E1X616"/>
<dbReference type="Pfam" id="PF09134">
    <property type="entry name" value="Invasin_D3"/>
    <property type="match status" value="1"/>
</dbReference>
<sequence length="623" mass="66802">MMVWNFRKALTLMSLLTLFAACNSAKESVEVVDQGRFNRPPVSTPDDPTNDDISLVNSLVAITRERLAPSDQAIITFTARDSDGVAINEGGLDVDFSLVGDGTSTGTFSATVDTGNGVYKATLTGIDYGSKNTIRVEVEGSTLIFVQPLQLQVISGDYYREIDLDNSTDQDEFQIEVNLTTSNFDYSNAESAGEDIRFFDEDFNEQDFWIENWDNTGDSKIWVKVQNSGTDKLLLVYGNNSLASASSREGVFSYDVNKDIYYELSQVAGPRNYGISSYISNNNVDVLTNAGYSSQTISPVAATTYSNVISGLIGVDGPISGRFLTFNDGADTVAPLSFASTTLAYPKSRGTDDWDIYNPNSVTANFTLSNYDSSGNLVNSNSYSLAAGAELHIDYDVSKMGLIESDYPLLGLYYQSNSNDAVVMMKPSTDIIGPAATSGSIAIVEDGTNGTIYYTNGTTQAFSGDKGDVIDFSGGGSQNSATGLRVIATKGVSAVSQADSDGSESASFWPIEELNNDYIVPASSQYVVIICPETVNITLTDPGGNDNSGVCVPAGGNNPGVISFGSATVVSFQDGTRVSGDANFFMYYEYEDEDETNVVSWKQARSYSPVPVSTSVGAEQSWD</sequence>
<dbReference type="KEGG" id="bmx:BMS_2572"/>
<gene>
    <name evidence="4" type="ordered locus">BMS_2572</name>
</gene>
<dbReference type="STRING" id="862908.BMS_2572"/>
<evidence type="ECO:0000256" key="1">
    <source>
        <dbReference type="SAM" id="SignalP"/>
    </source>
</evidence>
<feature type="domain" description="Invasin" evidence="2">
    <location>
        <begin position="70"/>
        <end position="142"/>
    </location>
</feature>
<evidence type="ECO:0000313" key="5">
    <source>
        <dbReference type="Proteomes" id="UP000008963"/>
    </source>
</evidence>
<keyword evidence="5" id="KW-1185">Reference proteome</keyword>
<dbReference type="PROSITE" id="PS51257">
    <property type="entry name" value="PROKAR_LIPOPROTEIN"/>
    <property type="match status" value="1"/>
</dbReference>
<dbReference type="InterPro" id="IPR018765">
    <property type="entry name" value="DUF2341"/>
</dbReference>
<dbReference type="PATRIC" id="fig|862908.3.peg.2456"/>
<evidence type="ECO:0000259" key="2">
    <source>
        <dbReference type="Pfam" id="PF09134"/>
    </source>
</evidence>
<dbReference type="InterPro" id="IPR008964">
    <property type="entry name" value="Invasin/intimin_cell_adhesion"/>
</dbReference>
<accession>E1X616</accession>
<dbReference type="InterPro" id="IPR013783">
    <property type="entry name" value="Ig-like_fold"/>
</dbReference>
<dbReference type="eggNOG" id="COG5306">
    <property type="taxonomic scope" value="Bacteria"/>
</dbReference>
<dbReference type="Proteomes" id="UP000008963">
    <property type="component" value="Chromosome"/>
</dbReference>
<feature type="signal peptide" evidence="1">
    <location>
        <begin position="1"/>
        <end position="25"/>
    </location>
</feature>
<reference evidence="5" key="1">
    <citation type="journal article" date="2013" name="ISME J.">
        <title>A small predatory core genome in the divergent marine Bacteriovorax marinus SJ and the terrestrial Bdellovibrio bacteriovorus.</title>
        <authorList>
            <person name="Crossman L.C."/>
            <person name="Chen H."/>
            <person name="Cerdeno-Tarraga A.M."/>
            <person name="Brooks K."/>
            <person name="Quail M.A."/>
            <person name="Pineiro S.A."/>
            <person name="Hobley L."/>
            <person name="Sockett R.E."/>
            <person name="Bentley S.D."/>
            <person name="Parkhill J."/>
            <person name="Williams H.N."/>
            <person name="Stine O.C."/>
        </authorList>
    </citation>
    <scope>NUCLEOTIDE SEQUENCE [LARGE SCALE GENOMIC DNA]</scope>
    <source>
        <strain evidence="5">ATCC BAA-682 / DSM 15412 / SJ</strain>
    </source>
</reference>
<feature type="domain" description="DUF2341" evidence="3">
    <location>
        <begin position="193"/>
        <end position="253"/>
    </location>
</feature>